<dbReference type="EMBL" id="PVNL01000141">
    <property type="protein sequence ID" value="PRP94439.1"/>
    <property type="molecule type" value="Genomic_DNA"/>
</dbReference>
<accession>A0A2S9XNJ2</accession>
<dbReference type="InterPro" id="IPR032710">
    <property type="entry name" value="NTF2-like_dom_sf"/>
</dbReference>
<sequence>MNLLIRYARFARPAHSLGDRSRSGWGLVCVGVCAGVMMGCAAGAKRSPEGLRDAYAAALRADDPEAAFALLAPDVQARTDPAEFRARWDRSKAQHEAALEALQGIDADRETPVLTGTTTHEGGVLLHWTHTSVGFLVVDGLPGIPDTSTPAATARALIAALRSVSGVQLERVLATELLEQLGEDWTARADAIETALEEPGAVSYSADNARAVLRYPSGAITFEQTSQGWRVSEIR</sequence>
<reference evidence="1 2" key="1">
    <citation type="submission" date="2018-03" db="EMBL/GenBank/DDBJ databases">
        <title>Draft Genome Sequences of the Obligatory Marine Myxobacteria Enhygromyxa salina SWB007.</title>
        <authorList>
            <person name="Poehlein A."/>
            <person name="Moghaddam J.A."/>
            <person name="Harms H."/>
            <person name="Alanjari M."/>
            <person name="Koenig G.M."/>
            <person name="Daniel R."/>
            <person name="Schaeberle T.F."/>
        </authorList>
    </citation>
    <scope>NUCLEOTIDE SEQUENCE [LARGE SCALE GENOMIC DNA]</scope>
    <source>
        <strain evidence="1 2">SWB007</strain>
    </source>
</reference>
<comment type="caution">
    <text evidence="1">The sequence shown here is derived from an EMBL/GenBank/DDBJ whole genome shotgun (WGS) entry which is preliminary data.</text>
</comment>
<dbReference type="Proteomes" id="UP000238823">
    <property type="component" value="Unassembled WGS sequence"/>
</dbReference>
<dbReference type="OrthoDB" id="5514031at2"/>
<dbReference type="AlphaFoldDB" id="A0A2S9XNJ2"/>
<evidence type="ECO:0000313" key="2">
    <source>
        <dbReference type="Proteomes" id="UP000238823"/>
    </source>
</evidence>
<proteinExistence type="predicted"/>
<dbReference type="SUPFAM" id="SSF54427">
    <property type="entry name" value="NTF2-like"/>
    <property type="match status" value="1"/>
</dbReference>
<evidence type="ECO:0000313" key="1">
    <source>
        <dbReference type="EMBL" id="PRP94439.1"/>
    </source>
</evidence>
<gene>
    <name evidence="1" type="ORF">ENSA7_77730</name>
</gene>
<name>A0A2S9XNJ2_9BACT</name>
<protein>
    <submittedName>
        <fullName evidence="1">Uncharacterized protein</fullName>
    </submittedName>
</protein>
<dbReference type="RefSeq" id="WP_146158662.1">
    <property type="nucleotide sequence ID" value="NZ_PVNL01000141.1"/>
</dbReference>
<organism evidence="1 2">
    <name type="scientific">Enhygromyxa salina</name>
    <dbReference type="NCBI Taxonomy" id="215803"/>
    <lineage>
        <taxon>Bacteria</taxon>
        <taxon>Pseudomonadati</taxon>
        <taxon>Myxococcota</taxon>
        <taxon>Polyangia</taxon>
        <taxon>Nannocystales</taxon>
        <taxon>Nannocystaceae</taxon>
        <taxon>Enhygromyxa</taxon>
    </lineage>
</organism>